<dbReference type="GO" id="GO:0030313">
    <property type="term" value="C:cell envelope"/>
    <property type="evidence" value="ECO:0007669"/>
    <property type="project" value="UniProtKB-SubCell"/>
</dbReference>
<dbReference type="FunFam" id="2.70.70.10:FF:000002">
    <property type="entry name" value="Murein DD-endopeptidase MepM"/>
    <property type="match status" value="1"/>
</dbReference>
<proteinExistence type="predicted"/>
<evidence type="ECO:0000313" key="11">
    <source>
        <dbReference type="EMBL" id="QIZ77617.1"/>
    </source>
</evidence>
<dbReference type="InterPro" id="IPR054512">
    <property type="entry name" value="NMB0315-like_N"/>
</dbReference>
<dbReference type="Gene3D" id="2.70.70.10">
    <property type="entry name" value="Glucose Permease (Domain IIA)"/>
    <property type="match status" value="1"/>
</dbReference>
<dbReference type="GO" id="GO:0046872">
    <property type="term" value="F:metal ion binding"/>
    <property type="evidence" value="ECO:0007669"/>
    <property type="project" value="UniProtKB-KW"/>
</dbReference>
<dbReference type="Pfam" id="PF19425">
    <property type="entry name" value="Csd3_N2"/>
    <property type="match status" value="1"/>
</dbReference>
<dbReference type="PANTHER" id="PTHR21666:SF288">
    <property type="entry name" value="CELL DIVISION PROTEIN YTFB"/>
    <property type="match status" value="1"/>
</dbReference>
<protein>
    <submittedName>
        <fullName evidence="11">Peptidoglycan DD-metalloendopeptidase family protein</fullName>
    </submittedName>
</protein>
<dbReference type="SUPFAM" id="SSF51261">
    <property type="entry name" value="Duplicated hybrid motif"/>
    <property type="match status" value="1"/>
</dbReference>
<feature type="domain" description="M23ase beta-sheet core" evidence="8">
    <location>
        <begin position="295"/>
        <end position="389"/>
    </location>
</feature>
<dbReference type="GO" id="GO:0006508">
    <property type="term" value="P:proteolysis"/>
    <property type="evidence" value="ECO:0007669"/>
    <property type="project" value="UniProtKB-KW"/>
</dbReference>
<evidence type="ECO:0000256" key="2">
    <source>
        <dbReference type="ARBA" id="ARBA00004196"/>
    </source>
</evidence>
<reference evidence="11 12" key="1">
    <citation type="submission" date="2020-04" db="EMBL/GenBank/DDBJ databases">
        <title>Ferrimonas sp. S7 isolated from sea water.</title>
        <authorList>
            <person name="Bae S.S."/>
            <person name="Baek K."/>
        </authorList>
    </citation>
    <scope>NUCLEOTIDE SEQUENCE [LARGE SCALE GENOMIC DNA]</scope>
    <source>
        <strain evidence="11 12">S7</strain>
    </source>
</reference>
<evidence type="ECO:0000313" key="12">
    <source>
        <dbReference type="Proteomes" id="UP000501602"/>
    </source>
</evidence>
<evidence type="ECO:0000256" key="4">
    <source>
        <dbReference type="ARBA" id="ARBA00022723"/>
    </source>
</evidence>
<dbReference type="Gene3D" id="3.10.450.350">
    <property type="match status" value="2"/>
</dbReference>
<gene>
    <name evidence="11" type="ORF">HER31_12370</name>
</gene>
<evidence type="ECO:0000256" key="6">
    <source>
        <dbReference type="ARBA" id="ARBA00022833"/>
    </source>
</evidence>
<organism evidence="11 12">
    <name type="scientific">Ferrimonas lipolytica</name>
    <dbReference type="NCBI Taxonomy" id="2724191"/>
    <lineage>
        <taxon>Bacteria</taxon>
        <taxon>Pseudomonadati</taxon>
        <taxon>Pseudomonadota</taxon>
        <taxon>Gammaproteobacteria</taxon>
        <taxon>Alteromonadales</taxon>
        <taxon>Ferrimonadaceae</taxon>
        <taxon>Ferrimonas</taxon>
    </lineage>
</organism>
<dbReference type="KEGG" id="fes:HER31_12370"/>
<dbReference type="Pfam" id="PF01551">
    <property type="entry name" value="Peptidase_M23"/>
    <property type="match status" value="1"/>
</dbReference>
<evidence type="ECO:0000259" key="10">
    <source>
        <dbReference type="Pfam" id="PF22310"/>
    </source>
</evidence>
<keyword evidence="4" id="KW-0479">Metal-binding</keyword>
<dbReference type="Pfam" id="PF22310">
    <property type="entry name" value="NMB0315_dom_I"/>
    <property type="match status" value="1"/>
</dbReference>
<dbReference type="CDD" id="cd12797">
    <property type="entry name" value="M23_peptidase"/>
    <property type="match status" value="1"/>
</dbReference>
<dbReference type="PANTHER" id="PTHR21666">
    <property type="entry name" value="PEPTIDASE-RELATED"/>
    <property type="match status" value="1"/>
</dbReference>
<keyword evidence="6" id="KW-0862">Zinc</keyword>
<dbReference type="AlphaFoldDB" id="A0A6H1UET7"/>
<comment type="subcellular location">
    <subcellularLocation>
        <location evidence="2">Cell envelope</location>
    </subcellularLocation>
</comment>
<comment type="cofactor">
    <cofactor evidence="1">
        <name>Zn(2+)</name>
        <dbReference type="ChEBI" id="CHEBI:29105"/>
    </cofactor>
</comment>
<evidence type="ECO:0000259" key="9">
    <source>
        <dbReference type="Pfam" id="PF19425"/>
    </source>
</evidence>
<evidence type="ECO:0000256" key="3">
    <source>
        <dbReference type="ARBA" id="ARBA00022670"/>
    </source>
</evidence>
<feature type="domain" description="DD-carboxypeptidase/endopeptidase Mpg-like N-terminal" evidence="10">
    <location>
        <begin position="75"/>
        <end position="130"/>
    </location>
</feature>
<dbReference type="InterPro" id="IPR011055">
    <property type="entry name" value="Dup_hybrid_motif"/>
</dbReference>
<evidence type="ECO:0000256" key="5">
    <source>
        <dbReference type="ARBA" id="ARBA00022801"/>
    </source>
</evidence>
<sequence>MTEAVTRIKSAIVQLPTRHKAAIAALTALMAVIGLLPSPASLAQSQTESIPSAQRLPLTIAPMAVSAAPQAPIQWRDFTVKNGDSMALLFNRAGLSAKTLHQITQLPQASKQLTRIKPGQTISIAFEGEQLAQLRYQLAANSTLLVTASDQGFTEQLEQLEVEQREQYAAAEIKSNFWNAAVEAGLTPNTIMQLAGLFGWDIDFALDIRQGDSFSVLWENNYIDGQYVNEGKILVAEFVNQGETFRAIRHSDGNYYSDNGSAMKKAFLRAPVQFNYVSSNFNPRRLHPVTGRVRAHNGTDYVAPRGTPIMAAGDGVVTHSTYNNLNGNYVFIKHSNTYVTKYLHLSKRLVKKGQRVKQGQSIGKLGSTGRVTGAHLHYEFLVNGVHRNPRTVKLPQSKSLSGKEKQTFLANASNLLEQLNHRQSFLLASRGNQQL</sequence>
<evidence type="ECO:0000256" key="7">
    <source>
        <dbReference type="ARBA" id="ARBA00023049"/>
    </source>
</evidence>
<dbReference type="RefSeq" id="WP_168660876.1">
    <property type="nucleotide sequence ID" value="NZ_CP051180.1"/>
</dbReference>
<dbReference type="EMBL" id="CP051180">
    <property type="protein sequence ID" value="QIZ77617.1"/>
    <property type="molecule type" value="Genomic_DNA"/>
</dbReference>
<feature type="domain" description="Csd3-like second N-terminal" evidence="9">
    <location>
        <begin position="166"/>
        <end position="283"/>
    </location>
</feature>
<name>A0A6H1UET7_9GAMM</name>
<dbReference type="InterPro" id="IPR045834">
    <property type="entry name" value="Csd3_N2"/>
</dbReference>
<keyword evidence="7" id="KW-0482">Metalloprotease</keyword>
<dbReference type="Proteomes" id="UP000501602">
    <property type="component" value="Chromosome"/>
</dbReference>
<evidence type="ECO:0000256" key="1">
    <source>
        <dbReference type="ARBA" id="ARBA00001947"/>
    </source>
</evidence>
<keyword evidence="12" id="KW-1185">Reference proteome</keyword>
<evidence type="ECO:0000259" key="8">
    <source>
        <dbReference type="Pfam" id="PF01551"/>
    </source>
</evidence>
<dbReference type="GO" id="GO:0004222">
    <property type="term" value="F:metalloendopeptidase activity"/>
    <property type="evidence" value="ECO:0007669"/>
    <property type="project" value="TreeGrafter"/>
</dbReference>
<keyword evidence="5" id="KW-0378">Hydrolase</keyword>
<dbReference type="InterPro" id="IPR050570">
    <property type="entry name" value="Cell_wall_metabolism_enzyme"/>
</dbReference>
<dbReference type="InterPro" id="IPR016047">
    <property type="entry name" value="M23ase_b-sheet_dom"/>
</dbReference>
<accession>A0A6H1UET7</accession>
<keyword evidence="3" id="KW-0645">Protease</keyword>